<feature type="compositionally biased region" description="Acidic residues" evidence="4">
    <location>
        <begin position="38"/>
        <end position="49"/>
    </location>
</feature>
<comment type="similarity">
    <text evidence="1 3">Belongs to the BCP1 family.</text>
</comment>
<sequence>MVQAIKLSELTSRKRSANQELGSSEASDIDVSSGIDTSDSDDSDNDGDSNEEVVNIDFDFFNGDPNVDFHAFKNLLRQLFGPQESNRIQLSKLADLMLESPTTTIKTDGIESDPYCFLSIINYEEHRDCDYVKYLSKVDTRIQTFLQTVDANGAKSCALIVSERLINMPAEVVPPLYKITLEDVTKTLGDDKHHDFYIILSRKYEVNFDMDSDDDDDSDQNSKARSRKRVKQAEVDYFHVEDRHFEKNAKLKFQSEPRKGIINSYIILDHASLIKSIHELEQEIQTW</sequence>
<dbReference type="EMBL" id="CP058606">
    <property type="protein sequence ID" value="QLG72047.1"/>
    <property type="molecule type" value="Genomic_DNA"/>
</dbReference>
<comment type="subcellular location">
    <subcellularLocation>
        <location evidence="3">Nucleus</location>
    </subcellularLocation>
</comment>
<feature type="region of interest" description="Disordered" evidence="4">
    <location>
        <begin position="1"/>
        <end position="49"/>
    </location>
</feature>
<feature type="compositionally biased region" description="Acidic residues" evidence="4">
    <location>
        <begin position="210"/>
        <end position="219"/>
    </location>
</feature>
<keyword evidence="3" id="KW-0813">Transport</keyword>
<dbReference type="Proteomes" id="UP000509704">
    <property type="component" value="Chromosome 3"/>
</dbReference>
<evidence type="ECO:0000313" key="5">
    <source>
        <dbReference type="EMBL" id="QLG72047.1"/>
    </source>
</evidence>
<comment type="function">
    <text evidence="3">Involved in nuclear export, actin cytoskeleton organization and vesicular transport.</text>
</comment>
<dbReference type="PANTHER" id="PTHR13261:SF0">
    <property type="entry name" value="BRCA2 AND CDKN1A-INTERACTING PROTEIN"/>
    <property type="match status" value="1"/>
</dbReference>
<dbReference type="AlphaFoldDB" id="A0A7H9B0P2"/>
<evidence type="ECO:0000256" key="4">
    <source>
        <dbReference type="SAM" id="MobiDB-lite"/>
    </source>
</evidence>
<dbReference type="RefSeq" id="XP_037143775.1">
    <property type="nucleotide sequence ID" value="XM_037287880.1"/>
</dbReference>
<gene>
    <name evidence="5" type="ORF">HG535_0C04010</name>
</gene>
<protein>
    <recommendedName>
        <fullName evidence="2 3">Protein BCP1</fullName>
    </recommendedName>
</protein>
<name>A0A7H9B0P2_ZYGMR</name>
<dbReference type="PIRSF" id="PIRSF028983">
    <property type="entry name" value="BCP1"/>
    <property type="match status" value="1"/>
</dbReference>
<dbReference type="GO" id="GO:0015031">
    <property type="term" value="P:protein transport"/>
    <property type="evidence" value="ECO:0007669"/>
    <property type="project" value="UniProtKB-KW"/>
</dbReference>
<keyword evidence="3" id="KW-0653">Protein transport</keyword>
<keyword evidence="3" id="KW-0539">Nucleus</keyword>
<organism evidence="5 6">
    <name type="scientific">Zygotorulaspora mrakii</name>
    <name type="common">Zygosaccharomyces mrakii</name>
    <dbReference type="NCBI Taxonomy" id="42260"/>
    <lineage>
        <taxon>Eukaryota</taxon>
        <taxon>Fungi</taxon>
        <taxon>Dikarya</taxon>
        <taxon>Ascomycota</taxon>
        <taxon>Saccharomycotina</taxon>
        <taxon>Saccharomycetes</taxon>
        <taxon>Saccharomycetales</taxon>
        <taxon>Saccharomycetaceae</taxon>
        <taxon>Zygotorulaspora</taxon>
    </lineage>
</organism>
<dbReference type="KEGG" id="zmk:HG535_0C04010"/>
<evidence type="ECO:0000256" key="3">
    <source>
        <dbReference type="PIRNR" id="PIRNR028983"/>
    </source>
</evidence>
<dbReference type="PANTHER" id="PTHR13261">
    <property type="entry name" value="BRCA2 AND CDKN1A INTERACTING PROTEIN"/>
    <property type="match status" value="1"/>
</dbReference>
<evidence type="ECO:0000256" key="2">
    <source>
        <dbReference type="ARBA" id="ARBA00014649"/>
    </source>
</evidence>
<reference evidence="5 6" key="1">
    <citation type="submission" date="2020-07" db="EMBL/GenBank/DDBJ databases">
        <title>The yeast mating-type switching endonuclease HO is a domesticated member of an unorthodox homing genetic element family.</title>
        <authorList>
            <person name="Coughlan A.Y."/>
            <person name="Lombardi L."/>
            <person name="Braun-Galleani S."/>
            <person name="Martos A.R."/>
            <person name="Galeote V."/>
            <person name="Bigey F."/>
            <person name="Dequin S."/>
            <person name="Byrne K.P."/>
            <person name="Wolfe K.H."/>
        </authorList>
    </citation>
    <scope>NUCLEOTIDE SEQUENCE [LARGE SCALE GENOMIC DNA]</scope>
    <source>
        <strain evidence="5 6">NRRL Y-6702</strain>
    </source>
</reference>
<dbReference type="InterPro" id="IPR025602">
    <property type="entry name" value="BCP1_family"/>
</dbReference>
<dbReference type="Pfam" id="PF13862">
    <property type="entry name" value="BCCIP"/>
    <property type="match status" value="1"/>
</dbReference>
<feature type="region of interest" description="Disordered" evidence="4">
    <location>
        <begin position="210"/>
        <end position="230"/>
    </location>
</feature>
<keyword evidence="6" id="KW-1185">Reference proteome</keyword>
<dbReference type="GeneID" id="59235745"/>
<accession>A0A7H9B0P2</accession>
<evidence type="ECO:0000313" key="6">
    <source>
        <dbReference type="Proteomes" id="UP000509704"/>
    </source>
</evidence>
<evidence type="ECO:0000256" key="1">
    <source>
        <dbReference type="ARBA" id="ARBA00006781"/>
    </source>
</evidence>
<dbReference type="OrthoDB" id="27543at2759"/>
<dbReference type="GO" id="GO:0005634">
    <property type="term" value="C:nucleus"/>
    <property type="evidence" value="ECO:0007669"/>
    <property type="project" value="UniProtKB-SubCell"/>
</dbReference>
<proteinExistence type="inferred from homology"/>